<name>A0A061RF15_9CHLO</name>
<evidence type="ECO:0000313" key="2">
    <source>
        <dbReference type="EMBL" id="JAC69399.1"/>
    </source>
</evidence>
<gene>
    <name evidence="2" type="ORF">TSPGSL018_6455</name>
</gene>
<dbReference type="AlphaFoldDB" id="A0A061RF15"/>
<sequence length="509" mass="54740">ARTFLAAVRDLRPADRRLYLRLGAAWSERGLSWALLRALWPELPASEAAALAVALEGRRLLQRAGGGDDAAWALPRSLARQLAAELQADRPAWAFAERLYLDFAFGGGGRQDDDGPRRDLHEARAWDEGSRAGEPFSPCEAFSPRGRGVGSPRAREPCSEPPTWRPQPTAARSASGSPSSACPACGSGSPRSAKLRRSPQSPAEGAPPPRWLRATVADAYAQTPGNDAAVQTDLGAAGAGLTPVRVAERAAEGPELAPDRATRFDETLASKGGRSAATGDGGDTQLSYRDRGELLGVMERTLRSACGEEAVAMLPPSPSDAQEAAGGEELHYHYHYHPSQPTSPVTSPGDMLPHAASEPPLSPNLSTAGSTWSPLSSGRLFHASPVGLPEPEKYNLNSSVPRQHRWEDAEQESPRALKSNAENSMERRLVNPEKKSGEESIKSSIPGDVSPVVGEMLQVHITPHVPVLHDLPGASHHQRRLTDLTRQQVWDYVNDVMVDAKQLPEPKWD</sequence>
<feature type="compositionally biased region" description="Basic and acidic residues" evidence="1">
    <location>
        <begin position="424"/>
        <end position="441"/>
    </location>
</feature>
<feature type="compositionally biased region" description="Basic and acidic residues" evidence="1">
    <location>
        <begin position="404"/>
        <end position="415"/>
    </location>
</feature>
<feature type="region of interest" description="Disordered" evidence="1">
    <location>
        <begin position="124"/>
        <end position="211"/>
    </location>
</feature>
<protein>
    <submittedName>
        <fullName evidence="2">Uncharacterized protein</fullName>
    </submittedName>
</protein>
<feature type="region of interest" description="Disordered" evidence="1">
    <location>
        <begin position="249"/>
        <end position="287"/>
    </location>
</feature>
<feature type="compositionally biased region" description="Low complexity" evidence="1">
    <location>
        <begin position="173"/>
        <end position="190"/>
    </location>
</feature>
<feature type="compositionally biased region" description="Polar residues" evidence="1">
    <location>
        <begin position="363"/>
        <end position="372"/>
    </location>
</feature>
<accession>A0A061RF15</accession>
<feature type="region of interest" description="Disordered" evidence="1">
    <location>
        <begin position="401"/>
        <end position="447"/>
    </location>
</feature>
<organism evidence="2">
    <name type="scientific">Tetraselmis sp. GSL018</name>
    <dbReference type="NCBI Taxonomy" id="582737"/>
    <lineage>
        <taxon>Eukaryota</taxon>
        <taxon>Viridiplantae</taxon>
        <taxon>Chlorophyta</taxon>
        <taxon>core chlorophytes</taxon>
        <taxon>Chlorodendrophyceae</taxon>
        <taxon>Chlorodendrales</taxon>
        <taxon>Chlorodendraceae</taxon>
        <taxon>Tetraselmis</taxon>
    </lineage>
</organism>
<feature type="compositionally biased region" description="Basic and acidic residues" evidence="1">
    <location>
        <begin position="249"/>
        <end position="268"/>
    </location>
</feature>
<feature type="non-terminal residue" evidence="2">
    <location>
        <position position="1"/>
    </location>
</feature>
<proteinExistence type="predicted"/>
<feature type="region of interest" description="Disordered" evidence="1">
    <location>
        <begin position="334"/>
        <end position="372"/>
    </location>
</feature>
<reference evidence="2" key="1">
    <citation type="submission" date="2014-05" db="EMBL/GenBank/DDBJ databases">
        <title>The transcriptome of the halophilic microalga Tetraselmis sp. GSL018 isolated from the Great Salt Lake, Utah.</title>
        <authorList>
            <person name="Jinkerson R.E."/>
            <person name="D'Adamo S."/>
            <person name="Posewitz M.C."/>
        </authorList>
    </citation>
    <scope>NUCLEOTIDE SEQUENCE</scope>
    <source>
        <strain evidence="2">GSL018</strain>
    </source>
</reference>
<dbReference type="EMBL" id="GBEZ01016887">
    <property type="protein sequence ID" value="JAC69399.1"/>
    <property type="molecule type" value="Transcribed_RNA"/>
</dbReference>
<evidence type="ECO:0000256" key="1">
    <source>
        <dbReference type="SAM" id="MobiDB-lite"/>
    </source>
</evidence>